<protein>
    <recommendedName>
        <fullName evidence="6">THAP-type domain-containing protein</fullName>
    </recommendedName>
</protein>
<evidence type="ECO:0000313" key="7">
    <source>
        <dbReference type="EMBL" id="GCC33697.1"/>
    </source>
</evidence>
<organism evidence="7 8">
    <name type="scientific">Chiloscyllium punctatum</name>
    <name type="common">Brownbanded bambooshark</name>
    <name type="synonym">Hemiscyllium punctatum</name>
    <dbReference type="NCBI Taxonomy" id="137246"/>
    <lineage>
        <taxon>Eukaryota</taxon>
        <taxon>Metazoa</taxon>
        <taxon>Chordata</taxon>
        <taxon>Craniata</taxon>
        <taxon>Vertebrata</taxon>
        <taxon>Chondrichthyes</taxon>
        <taxon>Elasmobranchii</taxon>
        <taxon>Galeomorphii</taxon>
        <taxon>Galeoidea</taxon>
        <taxon>Orectolobiformes</taxon>
        <taxon>Hemiscylliidae</taxon>
        <taxon>Chiloscyllium</taxon>
    </lineage>
</organism>
<dbReference type="PANTHER" id="PTHR46927">
    <property type="entry name" value="AGAP005574-PA"/>
    <property type="match status" value="1"/>
</dbReference>
<comment type="caution">
    <text evidence="7">The sequence shown here is derived from an EMBL/GenBank/DDBJ whole genome shotgun (WGS) entry which is preliminary data.</text>
</comment>
<dbReference type="PANTHER" id="PTHR46927:SF2">
    <property type="entry name" value="THAP DOMAIN-CONTAINING PROTEIN 8"/>
    <property type="match status" value="1"/>
</dbReference>
<dbReference type="PROSITE" id="PS50950">
    <property type="entry name" value="ZF_THAP"/>
    <property type="match status" value="1"/>
</dbReference>
<evidence type="ECO:0000256" key="3">
    <source>
        <dbReference type="ARBA" id="ARBA00022833"/>
    </source>
</evidence>
<dbReference type="EMBL" id="BEZZ01000538">
    <property type="protein sequence ID" value="GCC33697.1"/>
    <property type="molecule type" value="Genomic_DNA"/>
</dbReference>
<dbReference type="Proteomes" id="UP000287033">
    <property type="component" value="Unassembled WGS sequence"/>
</dbReference>
<dbReference type="SUPFAM" id="SSF57716">
    <property type="entry name" value="Glucocorticoid receptor-like (DNA-binding domain)"/>
    <property type="match status" value="1"/>
</dbReference>
<keyword evidence="8" id="KW-1185">Reference proteome</keyword>
<dbReference type="InterPro" id="IPR052224">
    <property type="entry name" value="THAP_domain_protein"/>
</dbReference>
<evidence type="ECO:0000256" key="1">
    <source>
        <dbReference type="ARBA" id="ARBA00022723"/>
    </source>
</evidence>
<gene>
    <name evidence="7" type="ORF">chiPu_0012167</name>
</gene>
<dbReference type="AlphaFoldDB" id="A0A401STG3"/>
<keyword evidence="2 5" id="KW-0863">Zinc-finger</keyword>
<evidence type="ECO:0000256" key="5">
    <source>
        <dbReference type="PROSITE-ProRule" id="PRU00309"/>
    </source>
</evidence>
<evidence type="ECO:0000313" key="8">
    <source>
        <dbReference type="Proteomes" id="UP000287033"/>
    </source>
</evidence>
<dbReference type="InterPro" id="IPR006612">
    <property type="entry name" value="THAP_Znf"/>
</dbReference>
<reference evidence="7 8" key="1">
    <citation type="journal article" date="2018" name="Nat. Ecol. Evol.">
        <title>Shark genomes provide insights into elasmobranch evolution and the origin of vertebrates.</title>
        <authorList>
            <person name="Hara Y"/>
            <person name="Yamaguchi K"/>
            <person name="Onimaru K"/>
            <person name="Kadota M"/>
            <person name="Koyanagi M"/>
            <person name="Keeley SD"/>
            <person name="Tatsumi K"/>
            <person name="Tanaka K"/>
            <person name="Motone F"/>
            <person name="Kageyama Y"/>
            <person name="Nozu R"/>
            <person name="Adachi N"/>
            <person name="Nishimura O"/>
            <person name="Nakagawa R"/>
            <person name="Tanegashima C"/>
            <person name="Kiyatake I"/>
            <person name="Matsumoto R"/>
            <person name="Murakumo K"/>
            <person name="Nishida K"/>
            <person name="Terakita A"/>
            <person name="Kuratani S"/>
            <person name="Sato K"/>
            <person name="Hyodo S Kuraku.S."/>
        </authorList>
    </citation>
    <scope>NUCLEOTIDE SEQUENCE [LARGE SCALE GENOMIC DNA]</scope>
</reference>
<keyword evidence="3" id="KW-0862">Zinc</keyword>
<accession>A0A401STG3</accession>
<evidence type="ECO:0000256" key="2">
    <source>
        <dbReference type="ARBA" id="ARBA00022771"/>
    </source>
</evidence>
<dbReference type="GO" id="GO:0003677">
    <property type="term" value="F:DNA binding"/>
    <property type="evidence" value="ECO:0007669"/>
    <property type="project" value="UniProtKB-UniRule"/>
</dbReference>
<evidence type="ECO:0000259" key="6">
    <source>
        <dbReference type="PROSITE" id="PS50950"/>
    </source>
</evidence>
<sequence length="507" mass="56107">MPKNCTVTNCWRHAGQLAADKRRISFYKFPLNDKERLAKWLSNMKKEKWLPSQYQYVCSEHFTPDNFEWKWGTRYLKADAVPTMFSFPEQPTKRKALARSIGNKWKKKRLEGQNNEDEMMLQMQTVPVQSHKMSEPDALALLVMTTEPTLSTSSNSINEADKVPVTSGSACIDSTSESITPAVQPLLNMTVNPFELLQIDKGKSPPSVLMEPSLLPFENVAAVETVPLAPTLTSVETGTTATALPTVETSQLVSTQMCEESEPGPIEMVLPAAEAFEMLTSFKLKPPTSVPSTPAMSNFEDVEIASAAVSTDQTLSLTNLSSPTSSILMAAATETLTKLSGFETLLTVPSAVLVPIMSTSPIVQNHAIMPTGTVIAAVETVVPALPDLSEVQGEHSYYKSDLTIDQLERIIANLQKKVKVIQQRERRNSVRLKAMESLVDQLKSKNIISKEKLKIMEMAWSREQRQFTSHPPGHGQCPLFLLSEQPRTLRMPLSSRTRSSRLTPGDG</sequence>
<keyword evidence="1" id="KW-0479">Metal-binding</keyword>
<dbReference type="GO" id="GO:0008270">
    <property type="term" value="F:zinc ion binding"/>
    <property type="evidence" value="ECO:0007669"/>
    <property type="project" value="UniProtKB-KW"/>
</dbReference>
<proteinExistence type="predicted"/>
<keyword evidence="4 5" id="KW-0238">DNA-binding</keyword>
<evidence type="ECO:0000256" key="4">
    <source>
        <dbReference type="ARBA" id="ARBA00023125"/>
    </source>
</evidence>
<dbReference type="SMART" id="SM00692">
    <property type="entry name" value="DM3"/>
    <property type="match status" value="1"/>
</dbReference>
<feature type="domain" description="THAP-type" evidence="6">
    <location>
        <begin position="1"/>
        <end position="85"/>
    </location>
</feature>
<dbReference type="SMART" id="SM00980">
    <property type="entry name" value="THAP"/>
    <property type="match status" value="1"/>
</dbReference>
<name>A0A401STG3_CHIPU</name>
<dbReference type="Pfam" id="PF05485">
    <property type="entry name" value="THAP"/>
    <property type="match status" value="1"/>
</dbReference>
<dbReference type="OrthoDB" id="5982876at2759"/>